<evidence type="ECO:0000313" key="2">
    <source>
        <dbReference type="EMBL" id="MBW99744.1"/>
    </source>
</evidence>
<reference evidence="2" key="1">
    <citation type="submission" date="2018-02" db="EMBL/GenBank/DDBJ databases">
        <title>Rhizophora mucronata_Transcriptome.</title>
        <authorList>
            <person name="Meera S.P."/>
            <person name="Sreeshan A."/>
            <person name="Augustine A."/>
        </authorList>
    </citation>
    <scope>NUCLEOTIDE SEQUENCE</scope>
    <source>
        <tissue evidence="2">Leaf</tissue>
    </source>
</reference>
<proteinExistence type="predicted"/>
<evidence type="ECO:0000256" key="1">
    <source>
        <dbReference type="SAM" id="Phobius"/>
    </source>
</evidence>
<sequence length="93" mass="10640">MPSIAIYPTGPLVSVLSLLRPAIALDAIFDSSQFGYILILVLIFDSVGSLNGRKKRISVLHLFCLYFYPFCFNFILWVLVFYLAISRLSFCYF</sequence>
<keyword evidence="1" id="KW-1133">Transmembrane helix</keyword>
<name>A0A2P2K1Z3_RHIMU</name>
<dbReference type="EMBL" id="GGEC01019261">
    <property type="protein sequence ID" value="MBW99744.1"/>
    <property type="molecule type" value="Transcribed_RNA"/>
</dbReference>
<keyword evidence="1" id="KW-0472">Membrane</keyword>
<accession>A0A2P2K1Z3</accession>
<feature type="transmembrane region" description="Helical" evidence="1">
    <location>
        <begin position="34"/>
        <end position="51"/>
    </location>
</feature>
<dbReference type="AlphaFoldDB" id="A0A2P2K1Z3"/>
<organism evidence="2">
    <name type="scientific">Rhizophora mucronata</name>
    <name type="common">Asiatic mangrove</name>
    <dbReference type="NCBI Taxonomy" id="61149"/>
    <lineage>
        <taxon>Eukaryota</taxon>
        <taxon>Viridiplantae</taxon>
        <taxon>Streptophyta</taxon>
        <taxon>Embryophyta</taxon>
        <taxon>Tracheophyta</taxon>
        <taxon>Spermatophyta</taxon>
        <taxon>Magnoliopsida</taxon>
        <taxon>eudicotyledons</taxon>
        <taxon>Gunneridae</taxon>
        <taxon>Pentapetalae</taxon>
        <taxon>rosids</taxon>
        <taxon>fabids</taxon>
        <taxon>Malpighiales</taxon>
        <taxon>Rhizophoraceae</taxon>
        <taxon>Rhizophora</taxon>
    </lineage>
</organism>
<keyword evidence="1" id="KW-0812">Transmembrane</keyword>
<feature type="transmembrane region" description="Helical" evidence="1">
    <location>
        <begin position="63"/>
        <end position="85"/>
    </location>
</feature>
<protein>
    <submittedName>
        <fullName evidence="2">Uncharacterized protein</fullName>
    </submittedName>
</protein>